<dbReference type="AlphaFoldDB" id="X6NYQ4"/>
<feature type="chain" id="PRO_5004975634" evidence="1">
    <location>
        <begin position="25"/>
        <end position="170"/>
    </location>
</feature>
<dbReference type="Proteomes" id="UP000023152">
    <property type="component" value="Unassembled WGS sequence"/>
</dbReference>
<proteinExistence type="predicted"/>
<feature type="signal peptide" evidence="1">
    <location>
        <begin position="1"/>
        <end position="24"/>
    </location>
</feature>
<protein>
    <submittedName>
        <fullName evidence="2">Uncharacterized protein</fullName>
    </submittedName>
</protein>
<keyword evidence="1" id="KW-0732">Signal</keyword>
<organism evidence="2 3">
    <name type="scientific">Reticulomyxa filosa</name>
    <dbReference type="NCBI Taxonomy" id="46433"/>
    <lineage>
        <taxon>Eukaryota</taxon>
        <taxon>Sar</taxon>
        <taxon>Rhizaria</taxon>
        <taxon>Retaria</taxon>
        <taxon>Foraminifera</taxon>
        <taxon>Monothalamids</taxon>
        <taxon>Reticulomyxidae</taxon>
        <taxon>Reticulomyxa</taxon>
    </lineage>
</organism>
<name>X6NYQ4_RETFI</name>
<evidence type="ECO:0000256" key="1">
    <source>
        <dbReference type="SAM" id="SignalP"/>
    </source>
</evidence>
<accession>X6NYQ4</accession>
<comment type="caution">
    <text evidence="2">The sequence shown here is derived from an EMBL/GenBank/DDBJ whole genome shotgun (WGS) entry which is preliminary data.</text>
</comment>
<sequence length="170" mass="19608">MLPLELIIVVLLLLLLWQLLREYADEAIQYFFPRRYRSNPDSCLVVTIVMQRPDKCTLCIISFVINWNWNNQFHLSLEVKQVIWAVLVIFLCGGDKQLKRGSQALQAELGKTESSKKYKTWDRGRDSLQANQNIGVHNFENVGLTLVITVTSILNDAFVQFKTVSFVFVV</sequence>
<reference evidence="2 3" key="1">
    <citation type="journal article" date="2013" name="Curr. Biol.">
        <title>The Genome of the Foraminiferan Reticulomyxa filosa.</title>
        <authorList>
            <person name="Glockner G."/>
            <person name="Hulsmann N."/>
            <person name="Schleicher M."/>
            <person name="Noegel A.A."/>
            <person name="Eichinger L."/>
            <person name="Gallinger C."/>
            <person name="Pawlowski J."/>
            <person name="Sierra R."/>
            <person name="Euteneuer U."/>
            <person name="Pillet L."/>
            <person name="Moustafa A."/>
            <person name="Platzer M."/>
            <person name="Groth M."/>
            <person name="Szafranski K."/>
            <person name="Schliwa M."/>
        </authorList>
    </citation>
    <scope>NUCLEOTIDE SEQUENCE [LARGE SCALE GENOMIC DNA]</scope>
</reference>
<gene>
    <name evidence="2" type="ORF">RFI_05688</name>
</gene>
<keyword evidence="3" id="KW-1185">Reference proteome</keyword>
<evidence type="ECO:0000313" key="2">
    <source>
        <dbReference type="EMBL" id="ETO31430.1"/>
    </source>
</evidence>
<evidence type="ECO:0000313" key="3">
    <source>
        <dbReference type="Proteomes" id="UP000023152"/>
    </source>
</evidence>
<dbReference type="EMBL" id="ASPP01004941">
    <property type="protein sequence ID" value="ETO31430.1"/>
    <property type="molecule type" value="Genomic_DNA"/>
</dbReference>